<proteinExistence type="predicted"/>
<dbReference type="EMBL" id="BDHI01000015">
    <property type="protein sequence ID" value="GCB24307.1"/>
    <property type="molecule type" value="Genomic_DNA"/>
</dbReference>
<name>A0A401KZ13_ASPAW</name>
<dbReference type="Proteomes" id="UP000286921">
    <property type="component" value="Unassembled WGS sequence"/>
</dbReference>
<dbReference type="AlphaFoldDB" id="A0A401KZ13"/>
<evidence type="ECO:0000313" key="3">
    <source>
        <dbReference type="Proteomes" id="UP000286921"/>
    </source>
</evidence>
<comment type="caution">
    <text evidence="2">The sequence shown here is derived from an EMBL/GenBank/DDBJ whole genome shotgun (WGS) entry which is preliminary data.</text>
</comment>
<reference evidence="2 3" key="1">
    <citation type="submission" date="2016-09" db="EMBL/GenBank/DDBJ databases">
        <title>Aspergillus awamori IFM 58123T.</title>
        <authorList>
            <person name="Kusuya Y."/>
            <person name="Shimizu M."/>
            <person name="Takahashi H."/>
            <person name="Yaguchi T."/>
        </authorList>
    </citation>
    <scope>NUCLEOTIDE SEQUENCE [LARGE SCALE GENOMIC DNA]</scope>
    <source>
        <strain evidence="2 3">IFM 58123</strain>
    </source>
</reference>
<accession>A0A401KZ13</accession>
<sequence>MQSNHPPNASERSFSLFPLLPGELRNHIWHLALLSLIKDPSRPQLCFYRPGCGYWDPRYLTPSDPDYDPDDDQNISFKFHHDRLDPVSVCVPLVSVSREARGLVLPLLREWGYSYSVREDIYGNGHRVHNDHINTSISKSNDNDTSKIPKFTRPIDPLQDALYIAPNHLDDFLAEPWDRCFQPDLADKQISRPAPEMNRLALPVAGLKVREGQRGTVTAVVFEFYRTEEMFLVLGGGLVPGTEGQWVLEAVKGGPVWVWDPVGERLVLEERSEGIRYDTGGLDAVKRLVEAETVKLAAQLAQVNTDRFVMRMAVAVQVS</sequence>
<dbReference type="InterPro" id="IPR045518">
    <property type="entry name" value="2EXR"/>
</dbReference>
<organism evidence="2 3">
    <name type="scientific">Aspergillus awamori</name>
    <name type="common">Black koji mold</name>
    <dbReference type="NCBI Taxonomy" id="105351"/>
    <lineage>
        <taxon>Eukaryota</taxon>
        <taxon>Fungi</taxon>
        <taxon>Dikarya</taxon>
        <taxon>Ascomycota</taxon>
        <taxon>Pezizomycotina</taxon>
        <taxon>Eurotiomycetes</taxon>
        <taxon>Eurotiomycetidae</taxon>
        <taxon>Eurotiales</taxon>
        <taxon>Aspergillaceae</taxon>
        <taxon>Aspergillus</taxon>
    </lineage>
</organism>
<evidence type="ECO:0000313" key="2">
    <source>
        <dbReference type="EMBL" id="GCB24307.1"/>
    </source>
</evidence>
<protein>
    <recommendedName>
        <fullName evidence="1">2EXR domain-containing protein</fullName>
    </recommendedName>
</protein>
<dbReference type="Pfam" id="PF20150">
    <property type="entry name" value="2EXR"/>
    <property type="match status" value="1"/>
</dbReference>
<gene>
    <name evidence="2" type="ORF">AAWM_07192</name>
</gene>
<evidence type="ECO:0000259" key="1">
    <source>
        <dbReference type="Pfam" id="PF20150"/>
    </source>
</evidence>
<feature type="domain" description="2EXR" evidence="1">
    <location>
        <begin position="14"/>
        <end position="109"/>
    </location>
</feature>
<keyword evidence="3" id="KW-1185">Reference proteome</keyword>